<evidence type="ECO:0000313" key="1">
    <source>
        <dbReference type="EMBL" id="KAF8891116.1"/>
    </source>
</evidence>
<evidence type="ECO:0000313" key="2">
    <source>
        <dbReference type="Proteomes" id="UP000724874"/>
    </source>
</evidence>
<sequence length="241" mass="27055">MEIGHSLNSCTTELSAVEIGSLFGRSDASGQQLLVILKNIAEWLECMYNNTDVVLGGVIYLHDISSDRFSGTARRNLEMFHNLCGDAALDKVILGTTKWKRKTEEINCSHEDEMKKVHWKPLIKKGSTVCRFLDSHESAKSFIDIILRRMAIDTALQIQVEMAVHHKSVPETKAGKGLRVHQILELQAQIIRLEATIAASSDVETESKLVESRKRMQGLKKEVQDAKVPLPRRIRSLIGLL</sequence>
<reference evidence="1" key="1">
    <citation type="submission" date="2020-11" db="EMBL/GenBank/DDBJ databases">
        <authorList>
            <consortium name="DOE Joint Genome Institute"/>
            <person name="Ahrendt S."/>
            <person name="Riley R."/>
            <person name="Andreopoulos W."/>
            <person name="LaButti K."/>
            <person name="Pangilinan J."/>
            <person name="Ruiz-duenas F.J."/>
            <person name="Barrasa J.M."/>
            <person name="Sanchez-Garcia M."/>
            <person name="Camarero S."/>
            <person name="Miyauchi S."/>
            <person name="Serrano A."/>
            <person name="Linde D."/>
            <person name="Babiker R."/>
            <person name="Drula E."/>
            <person name="Ayuso-Fernandez I."/>
            <person name="Pacheco R."/>
            <person name="Padilla G."/>
            <person name="Ferreira P."/>
            <person name="Barriuso J."/>
            <person name="Kellner H."/>
            <person name="Castanera R."/>
            <person name="Alfaro M."/>
            <person name="Ramirez L."/>
            <person name="Pisabarro A.G."/>
            <person name="Kuo A."/>
            <person name="Tritt A."/>
            <person name="Lipzen A."/>
            <person name="He G."/>
            <person name="Yan M."/>
            <person name="Ng V."/>
            <person name="Cullen D."/>
            <person name="Martin F."/>
            <person name="Rosso M.-N."/>
            <person name="Henrissat B."/>
            <person name="Hibbett D."/>
            <person name="Martinez A.T."/>
            <person name="Grigoriev I.V."/>
        </authorList>
    </citation>
    <scope>NUCLEOTIDE SEQUENCE</scope>
    <source>
        <strain evidence="1">AH 44721</strain>
    </source>
</reference>
<dbReference type="Gene3D" id="3.40.50.300">
    <property type="entry name" value="P-loop containing nucleotide triphosphate hydrolases"/>
    <property type="match status" value="1"/>
</dbReference>
<comment type="caution">
    <text evidence="1">The sequence shown here is derived from an EMBL/GenBank/DDBJ whole genome shotgun (WGS) entry which is preliminary data.</text>
</comment>
<keyword evidence="2" id="KW-1185">Reference proteome</keyword>
<protein>
    <submittedName>
        <fullName evidence="1">Uncharacterized protein</fullName>
    </submittedName>
</protein>
<gene>
    <name evidence="1" type="ORF">CPB84DRAFT_1784447</name>
</gene>
<dbReference type="OrthoDB" id="8954335at2759"/>
<dbReference type="EMBL" id="JADNYJ010000073">
    <property type="protein sequence ID" value="KAF8891116.1"/>
    <property type="molecule type" value="Genomic_DNA"/>
</dbReference>
<feature type="non-terminal residue" evidence="1">
    <location>
        <position position="241"/>
    </location>
</feature>
<dbReference type="AlphaFoldDB" id="A0A9P5TK82"/>
<dbReference type="InterPro" id="IPR027417">
    <property type="entry name" value="P-loop_NTPase"/>
</dbReference>
<proteinExistence type="predicted"/>
<dbReference type="Proteomes" id="UP000724874">
    <property type="component" value="Unassembled WGS sequence"/>
</dbReference>
<organism evidence="1 2">
    <name type="scientific">Gymnopilus junonius</name>
    <name type="common">Spectacular rustgill mushroom</name>
    <name type="synonym">Gymnopilus spectabilis subsp. junonius</name>
    <dbReference type="NCBI Taxonomy" id="109634"/>
    <lineage>
        <taxon>Eukaryota</taxon>
        <taxon>Fungi</taxon>
        <taxon>Dikarya</taxon>
        <taxon>Basidiomycota</taxon>
        <taxon>Agaricomycotina</taxon>
        <taxon>Agaricomycetes</taxon>
        <taxon>Agaricomycetidae</taxon>
        <taxon>Agaricales</taxon>
        <taxon>Agaricineae</taxon>
        <taxon>Hymenogastraceae</taxon>
        <taxon>Gymnopilus</taxon>
    </lineage>
</organism>
<name>A0A9P5TK82_GYMJU</name>
<accession>A0A9P5TK82</accession>